<gene>
    <name evidence="1" type="ORF">NWF35_01005</name>
</gene>
<accession>A0ABT8II99</accession>
<dbReference type="Proteomes" id="UP001174196">
    <property type="component" value="Unassembled WGS sequence"/>
</dbReference>
<comment type="caution">
    <text evidence="1">The sequence shown here is derived from an EMBL/GenBank/DDBJ whole genome shotgun (WGS) entry which is preliminary data.</text>
</comment>
<keyword evidence="2" id="KW-1185">Reference proteome</keyword>
<sequence>MGPTITLKLELYQPTKFKQAMYERMTQINTEFANWLLLHPDVNKATSKIFKEFSDEKFPSAIINQTIRDVKSQKKHQQARVFRKMWCSFNNQNLKVEKNGDFYTVSFPMLKKRIGVPVVARSYQQQWLN</sequence>
<dbReference type="EMBL" id="JANRHH010000008">
    <property type="protein sequence ID" value="MDN4592511.1"/>
    <property type="molecule type" value="Genomic_DNA"/>
</dbReference>
<name>A0ABT8II99_9BACL</name>
<organism evidence="1 2">
    <name type="scientific">Polycladomyces subterraneus</name>
    <dbReference type="NCBI Taxonomy" id="1016997"/>
    <lineage>
        <taxon>Bacteria</taxon>
        <taxon>Bacillati</taxon>
        <taxon>Bacillota</taxon>
        <taxon>Bacilli</taxon>
        <taxon>Bacillales</taxon>
        <taxon>Thermoactinomycetaceae</taxon>
        <taxon>Polycladomyces</taxon>
    </lineage>
</organism>
<evidence type="ECO:0000313" key="1">
    <source>
        <dbReference type="EMBL" id="MDN4592511.1"/>
    </source>
</evidence>
<evidence type="ECO:0000313" key="2">
    <source>
        <dbReference type="Proteomes" id="UP001174196"/>
    </source>
</evidence>
<proteinExistence type="predicted"/>
<feature type="non-terminal residue" evidence="1">
    <location>
        <position position="129"/>
    </location>
</feature>
<reference evidence="1" key="1">
    <citation type="submission" date="2022-08" db="EMBL/GenBank/DDBJ databases">
        <title>Polycladomyces zharkentsis sp. nov., a novel thermophilic CMC and starch-degrading bacterium isolated from a geothermal spring in Kazakhstan.</title>
        <authorList>
            <person name="Mashzhan A."/>
            <person name="Kistaubaeva A."/>
            <person name="Javier-Lopez R."/>
            <person name="Birkeland N.-K."/>
        </authorList>
    </citation>
    <scope>NUCLEOTIDE SEQUENCE</scope>
    <source>
        <strain evidence="1">KSR 13</strain>
    </source>
</reference>
<protein>
    <submittedName>
        <fullName evidence="1">Transposase</fullName>
    </submittedName>
</protein>